<dbReference type="AlphaFoldDB" id="A0A0L6CIT1"/>
<sequence length="198" mass="20937">MSHSTAPLASRVAAAVPRLLAVQVEPAEEETADQVDDAVERLADALLDWHDELADGRSHRRLPSHRTAVDLDRTTHASRSLAAAVRSGRVPGSSVAGQTAAGQLREVAALVDEVCTCVPDEALRDTGRQVHEALLALATALHDEAGVLQEEAGRLAGLRRAPATDDTGSGPTAVDHLLGRVVRAEHRLQRVAATTLRS</sequence>
<name>A0A0L6CIT1_9MICO</name>
<dbReference type="Proteomes" id="UP000037397">
    <property type="component" value="Unassembled WGS sequence"/>
</dbReference>
<gene>
    <name evidence="1" type="ORF">VV01_12030</name>
</gene>
<keyword evidence="2" id="KW-1185">Reference proteome</keyword>
<evidence type="ECO:0000313" key="1">
    <source>
        <dbReference type="EMBL" id="KNX37707.1"/>
    </source>
</evidence>
<reference evidence="2" key="1">
    <citation type="submission" date="2015-03" db="EMBL/GenBank/DDBJ databases">
        <title>Luteipulveratus halotolerans sp. nov., a novel actinobacterium (Dermacoccaceae) from Sarawak, Malaysia.</title>
        <authorList>
            <person name="Juboi H."/>
            <person name="Basik A."/>
            <person name="Shamsul S.S."/>
            <person name="Arnold P."/>
            <person name="Schmitt E.K."/>
            <person name="Sanglier J.-J."/>
            <person name="Yeo T."/>
        </authorList>
    </citation>
    <scope>NUCLEOTIDE SEQUENCE [LARGE SCALE GENOMIC DNA]</scope>
    <source>
        <strain evidence="2">C296001</strain>
    </source>
</reference>
<dbReference type="RefSeq" id="WP_050670093.1">
    <property type="nucleotide sequence ID" value="NZ_LAIR01000002.1"/>
</dbReference>
<comment type="caution">
    <text evidence="1">The sequence shown here is derived from an EMBL/GenBank/DDBJ whole genome shotgun (WGS) entry which is preliminary data.</text>
</comment>
<accession>A0A0L6CIT1</accession>
<dbReference type="OrthoDB" id="5147244at2"/>
<evidence type="ECO:0000313" key="2">
    <source>
        <dbReference type="Proteomes" id="UP000037397"/>
    </source>
</evidence>
<dbReference type="STRING" id="1631356.VV01_12030"/>
<protein>
    <submittedName>
        <fullName evidence="1">Uncharacterized protein</fullName>
    </submittedName>
</protein>
<organism evidence="1 2">
    <name type="scientific">Luteipulveratus halotolerans</name>
    <dbReference type="NCBI Taxonomy" id="1631356"/>
    <lineage>
        <taxon>Bacteria</taxon>
        <taxon>Bacillati</taxon>
        <taxon>Actinomycetota</taxon>
        <taxon>Actinomycetes</taxon>
        <taxon>Micrococcales</taxon>
        <taxon>Dermacoccaceae</taxon>
        <taxon>Luteipulveratus</taxon>
    </lineage>
</organism>
<proteinExistence type="predicted"/>
<dbReference type="EMBL" id="LAIR01000002">
    <property type="protein sequence ID" value="KNX37707.1"/>
    <property type="molecule type" value="Genomic_DNA"/>
</dbReference>